<protein>
    <submittedName>
        <fullName evidence="1">Uncharacterized protein</fullName>
    </submittedName>
</protein>
<dbReference type="EMBL" id="CAMXCT020003791">
    <property type="protein sequence ID" value="CAL1159665.1"/>
    <property type="molecule type" value="Genomic_DNA"/>
</dbReference>
<comment type="caution">
    <text evidence="1">The sequence shown here is derived from an EMBL/GenBank/DDBJ whole genome shotgun (WGS) entry which is preliminary data.</text>
</comment>
<keyword evidence="3" id="KW-1185">Reference proteome</keyword>
<evidence type="ECO:0000313" key="1">
    <source>
        <dbReference type="EMBL" id="CAI4006290.1"/>
    </source>
</evidence>
<accession>A0A9P1D9J8</accession>
<evidence type="ECO:0000313" key="2">
    <source>
        <dbReference type="EMBL" id="CAL1159665.1"/>
    </source>
</evidence>
<reference evidence="1" key="1">
    <citation type="submission" date="2022-10" db="EMBL/GenBank/DDBJ databases">
        <authorList>
            <person name="Chen Y."/>
            <person name="Dougan E. K."/>
            <person name="Chan C."/>
            <person name="Rhodes N."/>
            <person name="Thang M."/>
        </authorList>
    </citation>
    <scope>NUCLEOTIDE SEQUENCE</scope>
</reference>
<proteinExistence type="predicted"/>
<dbReference type="EMBL" id="CAMXCT010003791">
    <property type="protein sequence ID" value="CAI4006290.1"/>
    <property type="molecule type" value="Genomic_DNA"/>
</dbReference>
<gene>
    <name evidence="1" type="ORF">C1SCF055_LOCUS31942</name>
</gene>
<dbReference type="EMBL" id="CAMXCT030003791">
    <property type="protein sequence ID" value="CAL4793602.1"/>
    <property type="molecule type" value="Genomic_DNA"/>
</dbReference>
<evidence type="ECO:0000313" key="3">
    <source>
        <dbReference type="Proteomes" id="UP001152797"/>
    </source>
</evidence>
<organism evidence="1">
    <name type="scientific">Cladocopium goreaui</name>
    <dbReference type="NCBI Taxonomy" id="2562237"/>
    <lineage>
        <taxon>Eukaryota</taxon>
        <taxon>Sar</taxon>
        <taxon>Alveolata</taxon>
        <taxon>Dinophyceae</taxon>
        <taxon>Suessiales</taxon>
        <taxon>Symbiodiniaceae</taxon>
        <taxon>Cladocopium</taxon>
    </lineage>
</organism>
<reference evidence="2" key="2">
    <citation type="submission" date="2024-04" db="EMBL/GenBank/DDBJ databases">
        <authorList>
            <person name="Chen Y."/>
            <person name="Shah S."/>
            <person name="Dougan E. K."/>
            <person name="Thang M."/>
            <person name="Chan C."/>
        </authorList>
    </citation>
    <scope>NUCLEOTIDE SEQUENCE [LARGE SCALE GENOMIC DNA]</scope>
</reference>
<dbReference type="Proteomes" id="UP001152797">
    <property type="component" value="Unassembled WGS sequence"/>
</dbReference>
<dbReference type="AlphaFoldDB" id="A0A9P1D9J8"/>
<name>A0A9P1D9J8_9DINO</name>
<sequence length="110" mass="12028">MQLCSGSSHAQIQCCCVKLLLGMSAPQTARTDCNFWQLLFFGRVRSLRQQGHMAHEDLTNGAGLLLGLDAYHGDLPCLADRRLQVSEGASLAADDMMMIDLNPSLQYATL</sequence>